<evidence type="ECO:0000256" key="3">
    <source>
        <dbReference type="ARBA" id="ARBA00022491"/>
    </source>
</evidence>
<evidence type="ECO:0000256" key="7">
    <source>
        <dbReference type="ARBA" id="ARBA00033135"/>
    </source>
</evidence>
<dbReference type="Gene3D" id="2.30.30.110">
    <property type="match status" value="1"/>
</dbReference>
<evidence type="ECO:0000313" key="9">
    <source>
        <dbReference type="Proteomes" id="UP000266693"/>
    </source>
</evidence>
<keyword evidence="3" id="KW-0678">Repressor</keyword>
<dbReference type="Pfam" id="PF01845">
    <property type="entry name" value="CcdB"/>
    <property type="match status" value="1"/>
</dbReference>
<evidence type="ECO:0000313" key="8">
    <source>
        <dbReference type="EMBL" id="RHW16482.1"/>
    </source>
</evidence>
<keyword evidence="4" id="KW-0805">Transcription regulation</keyword>
<comment type="similarity">
    <text evidence="1">Belongs to the CcdB toxin family.</text>
</comment>
<gene>
    <name evidence="8" type="ORF">D1610_15395</name>
</gene>
<reference evidence="8 9" key="1">
    <citation type="submission" date="2018-08" db="EMBL/GenBank/DDBJ databases">
        <title>The multiple taxonomic identification of Sphingomonas gilva.</title>
        <authorList>
            <person name="Zhu D."/>
            <person name="Zheng S."/>
        </authorList>
    </citation>
    <scope>NUCLEOTIDE SEQUENCE [LARGE SCALE GENOMIC DNA]</scope>
    <source>
        <strain evidence="8 9">ZDH117</strain>
    </source>
</reference>
<keyword evidence="5" id="KW-0804">Transcription</keyword>
<dbReference type="InterPro" id="IPR002712">
    <property type="entry name" value="CcdB"/>
</dbReference>
<dbReference type="OrthoDB" id="9813510at2"/>
<dbReference type="AlphaFoldDB" id="A0A396RMV4"/>
<dbReference type="GO" id="GO:0008657">
    <property type="term" value="F:DNA topoisomerase type II (double strand cut, ATP-hydrolyzing) inhibitor activity"/>
    <property type="evidence" value="ECO:0007669"/>
    <property type="project" value="InterPro"/>
</dbReference>
<sequence length="99" mass="10968">MAQHDVHRGDAFEGYLLNCQSDLLDHMKTRFVVPLLPESRVAKFAERLNPVFEIDGRRFIMATQGAATVTARELGPVVASLGNEHERIMGALDMLLTGC</sequence>
<evidence type="ECO:0000256" key="2">
    <source>
        <dbReference type="ARBA" id="ARBA00015075"/>
    </source>
</evidence>
<dbReference type="Proteomes" id="UP000266693">
    <property type="component" value="Unassembled WGS sequence"/>
</dbReference>
<keyword evidence="9" id="KW-1185">Reference proteome</keyword>
<dbReference type="GO" id="GO:0006276">
    <property type="term" value="P:plasmid maintenance"/>
    <property type="evidence" value="ECO:0007669"/>
    <property type="project" value="InterPro"/>
</dbReference>
<accession>A0A396RMV4</accession>
<evidence type="ECO:0000256" key="5">
    <source>
        <dbReference type="ARBA" id="ARBA00023163"/>
    </source>
</evidence>
<dbReference type="RefSeq" id="WP_118865087.1">
    <property type="nucleotide sequence ID" value="NZ_QWLV01000009.1"/>
</dbReference>
<dbReference type="InterPro" id="IPR011067">
    <property type="entry name" value="Plasmid_toxin/cell-grow_inhib"/>
</dbReference>
<organism evidence="8 9">
    <name type="scientific">Sphingomonas gilva</name>
    <dbReference type="NCBI Taxonomy" id="2305907"/>
    <lineage>
        <taxon>Bacteria</taxon>
        <taxon>Pseudomonadati</taxon>
        <taxon>Pseudomonadota</taxon>
        <taxon>Alphaproteobacteria</taxon>
        <taxon>Sphingomonadales</taxon>
        <taxon>Sphingomonadaceae</taxon>
        <taxon>Sphingomonas</taxon>
    </lineage>
</organism>
<evidence type="ECO:0000256" key="6">
    <source>
        <dbReference type="ARBA" id="ARBA00029628"/>
    </source>
</evidence>
<evidence type="ECO:0000256" key="4">
    <source>
        <dbReference type="ARBA" id="ARBA00023015"/>
    </source>
</evidence>
<name>A0A396RMV4_9SPHN</name>
<proteinExistence type="inferred from homology"/>
<dbReference type="EMBL" id="QWLV01000009">
    <property type="protein sequence ID" value="RHW16482.1"/>
    <property type="molecule type" value="Genomic_DNA"/>
</dbReference>
<evidence type="ECO:0000256" key="1">
    <source>
        <dbReference type="ARBA" id="ARBA00005230"/>
    </source>
</evidence>
<dbReference type="SUPFAM" id="SSF50118">
    <property type="entry name" value="Cell growth inhibitor/plasmid maintenance toxic component"/>
    <property type="match status" value="1"/>
</dbReference>
<comment type="caution">
    <text evidence="8">The sequence shown here is derived from an EMBL/GenBank/DDBJ whole genome shotgun (WGS) entry which is preliminary data.</text>
</comment>
<protein>
    <recommendedName>
        <fullName evidence="2">Toxin CcdB</fullName>
    </recommendedName>
    <alternativeName>
        <fullName evidence="7">Cytotoxic protein CcdB</fullName>
    </alternativeName>
    <alternativeName>
        <fullName evidence="6">Protein LetD</fullName>
    </alternativeName>
</protein>